<dbReference type="AlphaFoldDB" id="X7YPZ6"/>
<keyword evidence="1" id="KW-0449">Lipoprotein</keyword>
<proteinExistence type="predicted"/>
<gene>
    <name evidence="1" type="ORF">I553_9903</name>
</gene>
<sequence>MYPVAIENAAPELRTNVQVTVSPMIDTGCPGSAVRQRAPW</sequence>
<dbReference type="EMBL" id="JAOB01000090">
    <property type="protein sequence ID" value="EUA08846.1"/>
    <property type="molecule type" value="Genomic_DNA"/>
</dbReference>
<comment type="caution">
    <text evidence="1">The sequence shown here is derived from an EMBL/GenBank/DDBJ whole genome shotgun (WGS) entry which is preliminary data.</text>
</comment>
<organism evidence="1">
    <name type="scientific">Mycobacterium xenopi 4042</name>
    <dbReference type="NCBI Taxonomy" id="1299334"/>
    <lineage>
        <taxon>Bacteria</taxon>
        <taxon>Bacillati</taxon>
        <taxon>Actinomycetota</taxon>
        <taxon>Actinomycetes</taxon>
        <taxon>Mycobacteriales</taxon>
        <taxon>Mycobacteriaceae</taxon>
        <taxon>Mycobacterium</taxon>
    </lineage>
</organism>
<evidence type="ECO:0000313" key="1">
    <source>
        <dbReference type="EMBL" id="EUA08846.1"/>
    </source>
</evidence>
<accession>X7YPZ6</accession>
<reference evidence="1" key="1">
    <citation type="submission" date="2014-01" db="EMBL/GenBank/DDBJ databases">
        <authorList>
            <person name="Brown-Elliot B."/>
            <person name="Wallace R."/>
            <person name="Lenaerts A."/>
            <person name="Ordway D."/>
            <person name="DeGroote M.A."/>
            <person name="Parker T."/>
            <person name="Sizemore C."/>
            <person name="Tallon L.J."/>
            <person name="Sadzewicz L.K."/>
            <person name="Sengamalay N."/>
            <person name="Fraser C.M."/>
            <person name="Hine E."/>
            <person name="Shefchek K.A."/>
            <person name="Das S.P."/>
            <person name="Tettelin H."/>
        </authorList>
    </citation>
    <scope>NUCLEOTIDE SEQUENCE [LARGE SCALE GENOMIC DNA]</scope>
    <source>
        <strain evidence="1">4042</strain>
    </source>
</reference>
<name>X7YPZ6_MYCXE</name>
<protein>
    <submittedName>
        <fullName evidence="1">Putative lipoprotein signal peptidase</fullName>
    </submittedName>
</protein>